<dbReference type="CDD" id="cd06170">
    <property type="entry name" value="LuxR_C_like"/>
    <property type="match status" value="1"/>
</dbReference>
<dbReference type="PANTHER" id="PTHR34293:SF1">
    <property type="entry name" value="HTH-TYPE TRANSCRIPTIONAL REGULATOR TRMBL2"/>
    <property type="match status" value="1"/>
</dbReference>
<dbReference type="AlphaFoldDB" id="A0A561UWJ0"/>
<dbReference type="InterPro" id="IPR036388">
    <property type="entry name" value="WH-like_DNA-bd_sf"/>
</dbReference>
<dbReference type="EMBL" id="CP109114">
    <property type="protein sequence ID" value="WSC15257.1"/>
    <property type="molecule type" value="Genomic_DNA"/>
</dbReference>
<evidence type="ECO:0000256" key="1">
    <source>
        <dbReference type="SAM" id="Coils"/>
    </source>
</evidence>
<dbReference type="GO" id="GO:0003677">
    <property type="term" value="F:DNA binding"/>
    <property type="evidence" value="ECO:0007669"/>
    <property type="project" value="InterPro"/>
</dbReference>
<keyword evidence="1" id="KW-0175">Coiled coil</keyword>
<dbReference type="GO" id="GO:0006355">
    <property type="term" value="P:regulation of DNA-templated transcription"/>
    <property type="evidence" value="ECO:0007669"/>
    <property type="project" value="InterPro"/>
</dbReference>
<accession>A0A561UWJ0</accession>
<dbReference type="PANTHER" id="PTHR34293">
    <property type="entry name" value="HTH-TYPE TRANSCRIPTIONAL REGULATOR TRMBL2"/>
    <property type="match status" value="1"/>
</dbReference>
<evidence type="ECO:0000313" key="6">
    <source>
        <dbReference type="Proteomes" id="UP001330827"/>
    </source>
</evidence>
<evidence type="ECO:0000313" key="4">
    <source>
        <dbReference type="EMBL" id="WSC15257.1"/>
    </source>
</evidence>
<reference evidence="4 6" key="2">
    <citation type="submission" date="2022-10" db="EMBL/GenBank/DDBJ databases">
        <title>The complete genomes of actinobacterial strains from the NBC collection.</title>
        <authorList>
            <person name="Joergensen T.S."/>
            <person name="Alvarez Arevalo M."/>
            <person name="Sterndorff E.B."/>
            <person name="Faurdal D."/>
            <person name="Vuksanovic O."/>
            <person name="Mourched A.-S."/>
            <person name="Charusanti P."/>
            <person name="Shaw S."/>
            <person name="Blin K."/>
            <person name="Weber T."/>
        </authorList>
    </citation>
    <scope>NUCLEOTIDE SEQUENCE [LARGE SCALE GENOMIC DNA]</scope>
    <source>
        <strain evidence="4 6">NBC 01769</strain>
    </source>
</reference>
<protein>
    <submittedName>
        <fullName evidence="4">LuxR C-terminal-related transcriptional regulator</fullName>
    </submittedName>
    <submittedName>
        <fullName evidence="3">Regulatory LuxR family protein</fullName>
    </submittedName>
</protein>
<reference evidence="3 5" key="1">
    <citation type="submission" date="2019-06" db="EMBL/GenBank/DDBJ databases">
        <title>Sequencing the genomes of 1000 actinobacteria strains.</title>
        <authorList>
            <person name="Klenk H.-P."/>
        </authorList>
    </citation>
    <scope>NUCLEOTIDE SEQUENCE [LARGE SCALE GENOMIC DNA]</scope>
    <source>
        <strain evidence="3 5">DSM 42059</strain>
    </source>
</reference>
<gene>
    <name evidence="3" type="ORF">FHX80_112141</name>
    <name evidence="4" type="ORF">OIE64_22090</name>
</gene>
<evidence type="ECO:0000313" key="3">
    <source>
        <dbReference type="EMBL" id="TWG03706.1"/>
    </source>
</evidence>
<dbReference type="EMBL" id="VIWW01000001">
    <property type="protein sequence ID" value="TWG03706.1"/>
    <property type="molecule type" value="Genomic_DNA"/>
</dbReference>
<feature type="coiled-coil region" evidence="1">
    <location>
        <begin position="44"/>
        <end position="107"/>
    </location>
</feature>
<dbReference type="Pfam" id="PF00196">
    <property type="entry name" value="GerE"/>
    <property type="match status" value="1"/>
</dbReference>
<dbReference type="SMART" id="SM00421">
    <property type="entry name" value="HTH_LUXR"/>
    <property type="match status" value="1"/>
</dbReference>
<evidence type="ECO:0000313" key="5">
    <source>
        <dbReference type="Proteomes" id="UP000318186"/>
    </source>
</evidence>
<dbReference type="Proteomes" id="UP001330827">
    <property type="component" value="Chromosome"/>
</dbReference>
<name>A0A561UWJ0_9ACTN</name>
<organism evidence="3 5">
    <name type="scientific">Streptomyces brevispora</name>
    <dbReference type="NCBI Taxonomy" id="887462"/>
    <lineage>
        <taxon>Bacteria</taxon>
        <taxon>Bacillati</taxon>
        <taxon>Actinomycetota</taxon>
        <taxon>Actinomycetes</taxon>
        <taxon>Kitasatosporales</taxon>
        <taxon>Streptomycetaceae</taxon>
        <taxon>Streptomyces</taxon>
    </lineage>
</organism>
<proteinExistence type="predicted"/>
<keyword evidence="6" id="KW-1185">Reference proteome</keyword>
<dbReference type="InterPro" id="IPR051797">
    <property type="entry name" value="TrmB-like"/>
</dbReference>
<dbReference type="RefSeq" id="WP_244318203.1">
    <property type="nucleotide sequence ID" value="NZ_CP109114.1"/>
</dbReference>
<feature type="domain" description="HTH luxR-type" evidence="2">
    <location>
        <begin position="279"/>
        <end position="344"/>
    </location>
</feature>
<dbReference type="InterPro" id="IPR016032">
    <property type="entry name" value="Sig_transdc_resp-reg_C-effctor"/>
</dbReference>
<evidence type="ECO:0000259" key="2">
    <source>
        <dbReference type="PROSITE" id="PS50043"/>
    </source>
</evidence>
<dbReference type="SUPFAM" id="SSF46894">
    <property type="entry name" value="C-terminal effector domain of the bipartite response regulators"/>
    <property type="match status" value="1"/>
</dbReference>
<dbReference type="Proteomes" id="UP000318186">
    <property type="component" value="Unassembled WGS sequence"/>
</dbReference>
<sequence length="351" mass="38162">MHQILSEYVAATFPGGVHLLSGLGIDSVAEAVYRTMLARPEGDVADWAAELELTEREAREALDRLSRLALIQQSTAYQTQMRAVNPLLGLEALLARQQAELAAHQQHVESSRAAVADAIAKYAPDYAPGAGSGFQYIAGIEAIREQLEILNSQVQEEFLTFAPGGPQTPANTAASRPLNKRLLSRGVRMRTIYLDSIRRDAPTVSHAEWLVEQGAEIRTIPTLPNRLIVIDRRTALIAADSRNTGAGAVVVDNPGTITLLCALFESVWQSAQPLGVRPEPEPETGLTKQQAEALRLMARGCTDEAIAHRMGVSARTIRRTVASLLAHLEAESRFQAGVHAVQRRFLPSDSD</sequence>
<dbReference type="Gene3D" id="1.10.10.10">
    <property type="entry name" value="Winged helix-like DNA-binding domain superfamily/Winged helix DNA-binding domain"/>
    <property type="match status" value="1"/>
</dbReference>
<dbReference type="InterPro" id="IPR000792">
    <property type="entry name" value="Tscrpt_reg_LuxR_C"/>
</dbReference>
<dbReference type="PROSITE" id="PS50043">
    <property type="entry name" value="HTH_LUXR_2"/>
    <property type="match status" value="1"/>
</dbReference>